<feature type="compositionally biased region" description="Polar residues" evidence="9">
    <location>
        <begin position="445"/>
        <end position="461"/>
    </location>
</feature>
<dbReference type="PROSITE" id="PS50157">
    <property type="entry name" value="ZINC_FINGER_C2H2_2"/>
    <property type="match status" value="2"/>
</dbReference>
<feature type="compositionally biased region" description="Polar residues" evidence="9">
    <location>
        <begin position="798"/>
        <end position="823"/>
    </location>
</feature>
<evidence type="ECO:0000256" key="9">
    <source>
        <dbReference type="SAM" id="MobiDB-lite"/>
    </source>
</evidence>
<evidence type="ECO:0000256" key="4">
    <source>
        <dbReference type="ARBA" id="ARBA00022771"/>
    </source>
</evidence>
<feature type="compositionally biased region" description="Polar residues" evidence="9">
    <location>
        <begin position="620"/>
        <end position="629"/>
    </location>
</feature>
<protein>
    <recommendedName>
        <fullName evidence="10">C2H2-type domain-containing protein</fullName>
    </recommendedName>
</protein>
<feature type="region of interest" description="Disordered" evidence="9">
    <location>
        <begin position="154"/>
        <end position="178"/>
    </location>
</feature>
<dbReference type="Pfam" id="PF00096">
    <property type="entry name" value="zf-C2H2"/>
    <property type="match status" value="1"/>
</dbReference>
<feature type="domain" description="C2H2-type" evidence="10">
    <location>
        <begin position="630"/>
        <end position="657"/>
    </location>
</feature>
<evidence type="ECO:0000256" key="6">
    <source>
        <dbReference type="ARBA" id="ARBA00023125"/>
    </source>
</evidence>
<dbReference type="GO" id="GO:0000978">
    <property type="term" value="F:RNA polymerase II cis-regulatory region sequence-specific DNA binding"/>
    <property type="evidence" value="ECO:0007669"/>
    <property type="project" value="TreeGrafter"/>
</dbReference>
<dbReference type="Gene3D" id="3.30.160.60">
    <property type="entry name" value="Classic Zinc Finger"/>
    <property type="match status" value="2"/>
</dbReference>
<gene>
    <name evidence="11" type="ORF">E0L32_000049</name>
</gene>
<dbReference type="SMART" id="SM00355">
    <property type="entry name" value="ZnF_C2H2"/>
    <property type="match status" value="4"/>
</dbReference>
<evidence type="ECO:0000256" key="2">
    <source>
        <dbReference type="ARBA" id="ARBA00022723"/>
    </source>
</evidence>
<organism evidence="11 12">
    <name type="scientific">Thyridium curvatum</name>
    <dbReference type="NCBI Taxonomy" id="1093900"/>
    <lineage>
        <taxon>Eukaryota</taxon>
        <taxon>Fungi</taxon>
        <taxon>Dikarya</taxon>
        <taxon>Ascomycota</taxon>
        <taxon>Pezizomycotina</taxon>
        <taxon>Sordariomycetes</taxon>
        <taxon>Sordariomycetidae</taxon>
        <taxon>Thyridiales</taxon>
        <taxon>Thyridiaceae</taxon>
        <taxon>Thyridium</taxon>
    </lineage>
</organism>
<keyword evidence="2" id="KW-0479">Metal-binding</keyword>
<evidence type="ECO:0000256" key="7">
    <source>
        <dbReference type="ARBA" id="ARBA00023242"/>
    </source>
</evidence>
<evidence type="ECO:0000256" key="3">
    <source>
        <dbReference type="ARBA" id="ARBA00022737"/>
    </source>
</evidence>
<dbReference type="RefSeq" id="XP_030997426.1">
    <property type="nucleotide sequence ID" value="XM_031139346.1"/>
</dbReference>
<dbReference type="InterPro" id="IPR036236">
    <property type="entry name" value="Znf_C2H2_sf"/>
</dbReference>
<keyword evidence="3" id="KW-0677">Repeat</keyword>
<evidence type="ECO:0000313" key="11">
    <source>
        <dbReference type="EMBL" id="TPX15715.1"/>
    </source>
</evidence>
<sequence length="907" mass="100244">MTMPPFSGPFRDNRMPTSTQRDDQAFRIPSMSLAFGSMDQTRLAESNRGSYSTPNYFQQLAFLGSKGTTGGFGLHLSRSMNNSSNSTVIDWTNRDAPWNPVRGSALPSRIDEPRSSNFPNGLQHRPYHMPYGPCRDGTVLSDCDSNIITPSDSGYGSAARVSVGNPSIPGDLDRGPETQSVNEDLAQFSFQDASSHPSQVGERDRHHSHYNDSRAAQFSLIPPTRDTNLWCQECKKLLKTPSEKNFPGCDRSREGFGTTNDLDRHRKSKHSNGDEGYKCHLGNCKAKKPWPRADNFKSHLKKVHKVDLDQVNLDEFLVTSRNASHMSDNLAGLGTSMAYPMIPEDRPGSVILTSGYPDMDQTDHLPNSSIADSKDPLGGQHFVRRDDSGQLLPPPFTLSLSPEESELQERVKAPSCIQADDVPSEELKSCNPQRTDDGRLREESSSLQENGQEVSDTSSFIDSDGPDVWPETAKRLDSDALCTSAQQSDQIGVFSDDHEQTTTFVMGPGDNQVHNDFGSTSDDARAPSNSTDAEGPVEAQQAKQPQAECSDVEDPAAEASPAHSPKKEGLLAGLDADAVLHELKSVDGPILELVLKNLSGCERPKPLPGKTGQAVPPTRGASSSNTSGDTVCPECGSRFSRPSELKKHMKRHSKPYGCTFPQCVKKFGSKNDWKRHETSQHVQREAWRCSESETLEDDAAICCGKVYYSRDLAKEHLRETHLVDDAAAVEERLEKCRFGNGCEDRFWCGLCQEIVEITLKHAGGGALSKRYDHIDDHIWGRNGSVKKEMSEWVYVDQQHNSSNEKAPSSSTQRNANPDESTNHASRRGNKRKPSRDDRAAAVPKKKRQARHPKQETFWNCCSCQDPVLMNWDTTLSCITAGCGHERCRSCKKEYHDPPEDGPSKASH</sequence>
<reference evidence="11 12" key="1">
    <citation type="submission" date="2019-06" db="EMBL/GenBank/DDBJ databases">
        <title>Draft genome sequence of the filamentous fungus Phialemoniopsis curvata isolated from diesel fuel.</title>
        <authorList>
            <person name="Varaljay V.A."/>
            <person name="Lyon W.J."/>
            <person name="Crouch A.L."/>
            <person name="Drake C.E."/>
            <person name="Hollomon J.M."/>
            <person name="Nadeau L.J."/>
            <person name="Nunn H.S."/>
            <person name="Stevenson B.S."/>
            <person name="Bojanowski C.L."/>
            <person name="Crookes-Goodson W.J."/>
        </authorList>
    </citation>
    <scope>NUCLEOTIDE SEQUENCE [LARGE SCALE GENOMIC DNA]</scope>
    <source>
        <strain evidence="11 12">D216</strain>
    </source>
</reference>
<keyword evidence="5" id="KW-0862">Zinc</keyword>
<feature type="region of interest" description="Disordered" evidence="9">
    <location>
        <begin position="104"/>
        <end position="123"/>
    </location>
</feature>
<dbReference type="GO" id="GO:0006357">
    <property type="term" value="P:regulation of transcription by RNA polymerase II"/>
    <property type="evidence" value="ECO:0007669"/>
    <property type="project" value="TreeGrafter"/>
</dbReference>
<dbReference type="InterPro" id="IPR050589">
    <property type="entry name" value="Ikaros_C2H2-ZF"/>
</dbReference>
<accession>A0A507AY51</accession>
<dbReference type="PANTHER" id="PTHR24404:SF114">
    <property type="entry name" value="KLUMPFUSS, ISOFORM B-RELATED"/>
    <property type="match status" value="1"/>
</dbReference>
<dbReference type="InParanoid" id="A0A507AY51"/>
<dbReference type="FunFam" id="3.30.160.60:FF:000100">
    <property type="entry name" value="Zinc finger 45-like"/>
    <property type="match status" value="1"/>
</dbReference>
<dbReference type="STRING" id="1093900.A0A507AY51"/>
<feature type="compositionally biased region" description="Polar residues" evidence="9">
    <location>
        <begin position="512"/>
        <end position="532"/>
    </location>
</feature>
<feature type="region of interest" description="Disordered" evidence="9">
    <location>
        <begin position="249"/>
        <end position="274"/>
    </location>
</feature>
<evidence type="ECO:0000313" key="12">
    <source>
        <dbReference type="Proteomes" id="UP000319257"/>
    </source>
</evidence>
<feature type="region of interest" description="Disordered" evidence="9">
    <location>
        <begin position="798"/>
        <end position="850"/>
    </location>
</feature>
<dbReference type="PANTHER" id="PTHR24404">
    <property type="entry name" value="ZINC FINGER PROTEIN"/>
    <property type="match status" value="1"/>
</dbReference>
<comment type="caution">
    <text evidence="11">The sequence shown here is derived from an EMBL/GenBank/DDBJ whole genome shotgun (WGS) entry which is preliminary data.</text>
</comment>
<dbReference type="EMBL" id="SKBQ01000001">
    <property type="protein sequence ID" value="TPX15715.1"/>
    <property type="molecule type" value="Genomic_DNA"/>
</dbReference>
<feature type="compositionally biased region" description="Basic and acidic residues" evidence="9">
    <location>
        <begin position="434"/>
        <end position="444"/>
    </location>
</feature>
<feature type="region of interest" description="Disordered" evidence="9">
    <location>
        <begin position="1"/>
        <end position="22"/>
    </location>
</feature>
<dbReference type="GeneID" id="41967496"/>
<proteinExistence type="predicted"/>
<dbReference type="GO" id="GO:0008270">
    <property type="term" value="F:zinc ion binding"/>
    <property type="evidence" value="ECO:0007669"/>
    <property type="project" value="UniProtKB-KW"/>
</dbReference>
<dbReference type="PROSITE" id="PS00028">
    <property type="entry name" value="ZINC_FINGER_C2H2_1"/>
    <property type="match status" value="2"/>
</dbReference>
<dbReference type="SUPFAM" id="SSF57667">
    <property type="entry name" value="beta-beta-alpha zinc fingers"/>
    <property type="match status" value="1"/>
</dbReference>
<keyword evidence="7" id="KW-0539">Nucleus</keyword>
<dbReference type="GO" id="GO:0005634">
    <property type="term" value="C:nucleus"/>
    <property type="evidence" value="ECO:0007669"/>
    <property type="project" value="UniProtKB-SubCell"/>
</dbReference>
<evidence type="ECO:0000259" key="10">
    <source>
        <dbReference type="PROSITE" id="PS50157"/>
    </source>
</evidence>
<feature type="region of interest" description="Disordered" evidence="9">
    <location>
        <begin position="505"/>
        <end position="568"/>
    </location>
</feature>
<feature type="domain" description="C2H2-type" evidence="10">
    <location>
        <begin position="656"/>
        <end position="686"/>
    </location>
</feature>
<keyword evidence="6" id="KW-0238">DNA-binding</keyword>
<keyword evidence="4 8" id="KW-0863">Zinc-finger</keyword>
<dbReference type="InterPro" id="IPR013087">
    <property type="entry name" value="Znf_C2H2_type"/>
</dbReference>
<dbReference type="OrthoDB" id="6077919at2759"/>
<evidence type="ECO:0000256" key="8">
    <source>
        <dbReference type="PROSITE-ProRule" id="PRU00042"/>
    </source>
</evidence>
<evidence type="ECO:0000256" key="5">
    <source>
        <dbReference type="ARBA" id="ARBA00022833"/>
    </source>
</evidence>
<feature type="region of interest" description="Disordered" evidence="9">
    <location>
        <begin position="603"/>
        <end position="636"/>
    </location>
</feature>
<dbReference type="GO" id="GO:0003700">
    <property type="term" value="F:DNA-binding transcription factor activity"/>
    <property type="evidence" value="ECO:0007669"/>
    <property type="project" value="TreeGrafter"/>
</dbReference>
<keyword evidence="12" id="KW-1185">Reference proteome</keyword>
<name>A0A507AY51_9PEZI</name>
<feature type="region of interest" description="Disordered" evidence="9">
    <location>
        <begin position="360"/>
        <end position="471"/>
    </location>
</feature>
<comment type="subcellular location">
    <subcellularLocation>
        <location evidence="1">Nucleus</location>
    </subcellularLocation>
</comment>
<dbReference type="Proteomes" id="UP000319257">
    <property type="component" value="Unassembled WGS sequence"/>
</dbReference>
<evidence type="ECO:0000256" key="1">
    <source>
        <dbReference type="ARBA" id="ARBA00004123"/>
    </source>
</evidence>
<feature type="compositionally biased region" description="Basic residues" evidence="9">
    <location>
        <begin position="824"/>
        <end position="833"/>
    </location>
</feature>
<dbReference type="AlphaFoldDB" id="A0A507AY51"/>